<feature type="domain" description="Uracil-DNA glycosylase-like" evidence="1">
    <location>
        <begin position="36"/>
        <end position="193"/>
    </location>
</feature>
<evidence type="ECO:0000313" key="3">
    <source>
        <dbReference type="Proteomes" id="UP000030021"/>
    </source>
</evidence>
<gene>
    <name evidence="2" type="ORF">rosmuc_01801</name>
</gene>
<dbReference type="EMBL" id="AONH01000010">
    <property type="protein sequence ID" value="KGM88107.1"/>
    <property type="molecule type" value="Genomic_DNA"/>
</dbReference>
<sequence>MPDSRPHKTRPEIAQLRAEITACSACSDLPFGPRPLFQIGAGARILIVGQAPGRRTHLAGRLFDDASGVRLRNWLGLDEATFRDPEKIAILPMGFCFPGTGRSGDLPPRPECAPLWRARAMALLPDIMLTVVIGRYAQNWHLPETSHLPLAEAMRDWPARWPASILLPHPSPRNMAWFQRNVWFETDLLPVLQARVIELVGKCAEQRTLGH</sequence>
<dbReference type="InterPro" id="IPR005122">
    <property type="entry name" value="Uracil-DNA_glycosylase-like"/>
</dbReference>
<dbReference type="Proteomes" id="UP000030021">
    <property type="component" value="Unassembled WGS sequence"/>
</dbReference>
<dbReference type="STRING" id="215743.ROSMUCSMR3_00469"/>
<reference evidence="2 3" key="1">
    <citation type="submission" date="2013-01" db="EMBL/GenBank/DDBJ databases">
        <authorList>
            <person name="Fiebig A."/>
            <person name="Goeker M."/>
            <person name="Klenk H.-P.P."/>
        </authorList>
    </citation>
    <scope>NUCLEOTIDE SEQUENCE [LARGE SCALE GENOMIC DNA]</scope>
    <source>
        <strain evidence="2 3">DSM 17069</strain>
    </source>
</reference>
<dbReference type="InterPro" id="IPR047124">
    <property type="entry name" value="HI_0220.2"/>
</dbReference>
<dbReference type="PANTHER" id="PTHR42160:SF1">
    <property type="entry name" value="URACIL-DNA GLYCOSYLASE SUPERFAMILY PROTEIN"/>
    <property type="match status" value="1"/>
</dbReference>
<dbReference type="SUPFAM" id="SSF52141">
    <property type="entry name" value="Uracil-DNA glycosylase-like"/>
    <property type="match status" value="1"/>
</dbReference>
<dbReference type="OrthoDB" id="9789139at2"/>
<proteinExistence type="predicted"/>
<comment type="caution">
    <text evidence="2">The sequence shown here is derived from an EMBL/GenBank/DDBJ whole genome shotgun (WGS) entry which is preliminary data.</text>
</comment>
<dbReference type="Pfam" id="PF03167">
    <property type="entry name" value="UDG"/>
    <property type="match status" value="1"/>
</dbReference>
<evidence type="ECO:0000259" key="1">
    <source>
        <dbReference type="SMART" id="SM00986"/>
    </source>
</evidence>
<protein>
    <submittedName>
        <fullName evidence="2">Uracil-DNA glycosylase</fullName>
    </submittedName>
</protein>
<dbReference type="RefSeq" id="WP_052115303.1">
    <property type="nucleotide sequence ID" value="NZ_KN293979.1"/>
</dbReference>
<dbReference type="CDD" id="cd10033">
    <property type="entry name" value="UDG_like"/>
    <property type="match status" value="1"/>
</dbReference>
<dbReference type="SMART" id="SM00987">
    <property type="entry name" value="UreE_C"/>
    <property type="match status" value="1"/>
</dbReference>
<accession>A0A0A0HJS2</accession>
<organism evidence="2 3">
    <name type="scientific">Roseovarius mucosus DSM 17069</name>
    <dbReference type="NCBI Taxonomy" id="1288298"/>
    <lineage>
        <taxon>Bacteria</taxon>
        <taxon>Pseudomonadati</taxon>
        <taxon>Pseudomonadota</taxon>
        <taxon>Alphaproteobacteria</taxon>
        <taxon>Rhodobacterales</taxon>
        <taxon>Roseobacteraceae</taxon>
        <taxon>Roseovarius</taxon>
    </lineage>
</organism>
<dbReference type="InterPro" id="IPR036895">
    <property type="entry name" value="Uracil-DNA_glycosylase-like_sf"/>
</dbReference>
<dbReference type="Gene3D" id="3.40.470.10">
    <property type="entry name" value="Uracil-DNA glycosylase-like domain"/>
    <property type="match status" value="1"/>
</dbReference>
<name>A0A0A0HJS2_9RHOB</name>
<dbReference type="PATRIC" id="fig|1288298.3.peg.1815"/>
<dbReference type="eggNOG" id="COG1573">
    <property type="taxonomic scope" value="Bacteria"/>
</dbReference>
<evidence type="ECO:0000313" key="2">
    <source>
        <dbReference type="EMBL" id="KGM88107.1"/>
    </source>
</evidence>
<dbReference type="AlphaFoldDB" id="A0A0A0HJS2"/>
<dbReference type="SMART" id="SM00986">
    <property type="entry name" value="UDG"/>
    <property type="match status" value="1"/>
</dbReference>
<dbReference type="HOGENOM" id="CLU_075800_0_0_5"/>
<dbReference type="PANTHER" id="PTHR42160">
    <property type="entry name" value="URACIL-DNA GLYCOSYLASE SUPERFAMILY PROTEIN"/>
    <property type="match status" value="1"/>
</dbReference>